<dbReference type="PANTHER" id="PTHR38658:SF1">
    <property type="entry name" value="OXPP CYCLE PROTEIN OPCA-RELATED"/>
    <property type="match status" value="1"/>
</dbReference>
<dbReference type="Pfam" id="PF10128">
    <property type="entry name" value="OpcA_G6PD_assem"/>
    <property type="match status" value="1"/>
</dbReference>
<dbReference type="EMBL" id="LT629776">
    <property type="protein sequence ID" value="SDS54617.1"/>
    <property type="molecule type" value="Genomic_DNA"/>
</dbReference>
<accession>A0A1H1T309</accession>
<dbReference type="NCBIfam" id="TIGR00534">
    <property type="entry name" value="OpcA"/>
    <property type="match status" value="1"/>
</dbReference>
<keyword evidence="4" id="KW-1185">Reference proteome</keyword>
<dbReference type="InterPro" id="IPR004555">
    <property type="entry name" value="G6PDH_assembly_OpcA"/>
</dbReference>
<sequence length="304" mass="32769">MIIDLPDTTTTAVSKRLVDLRDEGGAVALGRVLTLVIQTSEHDLEGAVDAANEASREHPCRIVAVVDSAPEADARLDAEIRVGGDAGASEVVVLRTSGALREHPDTLVMPLLLPDAPIVAWWSGTVPESPAEDLVGRMAHRRITDAVSCSDPLAALERLRANYQPGDTDLAWTRITLWRGLLASALDEPPYEPVTRVSVTGRPGHPSVDLLAAWLGLRLGCPATVERLEGSHGISHVELFRESGSVVIKRPDGRNATIEQPGKPARHLALPLRRRRECLSEELRRLDPDDVFGEVLTHGLSAVG</sequence>
<protein>
    <submittedName>
        <fullName evidence="3">Glucose-6-phosphate dehydrogenase assembly protein OpcA</fullName>
    </submittedName>
</protein>
<feature type="domain" description="Glucose-6-phosphate dehydrogenase assembly protein OpcA C-terminal" evidence="2">
    <location>
        <begin position="165"/>
        <end position="296"/>
    </location>
</feature>
<dbReference type="RefSeq" id="WP_029253361.1">
    <property type="nucleotide sequence ID" value="NZ_LT629776.1"/>
</dbReference>
<feature type="domain" description="Glucose-6-phosphate dehydrogenase assembly protein OpcA N-terminal" evidence="1">
    <location>
        <begin position="51"/>
        <end position="160"/>
    </location>
</feature>
<evidence type="ECO:0000259" key="2">
    <source>
        <dbReference type="Pfam" id="PF20171"/>
    </source>
</evidence>
<dbReference type="STRING" id="545619.SAMN04489860_1791"/>
<dbReference type="InterPro" id="IPR046801">
    <property type="entry name" value="OpcA_G6PD_N"/>
</dbReference>
<evidence type="ECO:0000313" key="3">
    <source>
        <dbReference type="EMBL" id="SDS54617.1"/>
    </source>
</evidence>
<dbReference type="Pfam" id="PF20171">
    <property type="entry name" value="OpcA_G6PD_C"/>
    <property type="match status" value="1"/>
</dbReference>
<dbReference type="OrthoDB" id="128564at2"/>
<name>A0A1H1T309_9CELL</name>
<organism evidence="3 4">
    <name type="scientific">Paraoerskovia marina</name>
    <dbReference type="NCBI Taxonomy" id="545619"/>
    <lineage>
        <taxon>Bacteria</taxon>
        <taxon>Bacillati</taxon>
        <taxon>Actinomycetota</taxon>
        <taxon>Actinomycetes</taxon>
        <taxon>Micrococcales</taxon>
        <taxon>Cellulomonadaceae</taxon>
        <taxon>Paraoerskovia</taxon>
    </lineage>
</organism>
<dbReference type="InterPro" id="IPR046802">
    <property type="entry name" value="OpcA_G6PD_C"/>
</dbReference>
<dbReference type="Proteomes" id="UP000185663">
    <property type="component" value="Chromosome I"/>
</dbReference>
<evidence type="ECO:0000259" key="1">
    <source>
        <dbReference type="Pfam" id="PF10128"/>
    </source>
</evidence>
<evidence type="ECO:0000313" key="4">
    <source>
        <dbReference type="Proteomes" id="UP000185663"/>
    </source>
</evidence>
<dbReference type="eggNOG" id="COG3429">
    <property type="taxonomic scope" value="Bacteria"/>
</dbReference>
<proteinExistence type="predicted"/>
<dbReference type="AlphaFoldDB" id="A0A1H1T309"/>
<dbReference type="PANTHER" id="PTHR38658">
    <property type="entry name" value="OXPP CYCLE PROTEIN OPCA-RELATED"/>
    <property type="match status" value="1"/>
</dbReference>
<gene>
    <name evidence="3" type="ORF">SAMN04489860_1791</name>
</gene>
<reference evidence="3 4" key="1">
    <citation type="submission" date="2016-10" db="EMBL/GenBank/DDBJ databases">
        <authorList>
            <person name="de Groot N.N."/>
        </authorList>
    </citation>
    <scope>NUCLEOTIDE SEQUENCE [LARGE SCALE GENOMIC DNA]</scope>
    <source>
        <strain evidence="3 4">DSM 22126</strain>
    </source>
</reference>